<evidence type="ECO:0000256" key="8">
    <source>
        <dbReference type="ARBA" id="ARBA00022917"/>
    </source>
</evidence>
<comment type="catalytic activity">
    <reaction evidence="9 10">
        <text>L-glutamyl-tRNA(Gln) + L-glutamine + ATP + H2O = L-glutaminyl-tRNA(Gln) + L-glutamate + ADP + phosphate + H(+)</text>
        <dbReference type="Rhea" id="RHEA:17521"/>
        <dbReference type="Rhea" id="RHEA-COMP:9681"/>
        <dbReference type="Rhea" id="RHEA-COMP:9684"/>
        <dbReference type="ChEBI" id="CHEBI:15377"/>
        <dbReference type="ChEBI" id="CHEBI:15378"/>
        <dbReference type="ChEBI" id="CHEBI:29985"/>
        <dbReference type="ChEBI" id="CHEBI:30616"/>
        <dbReference type="ChEBI" id="CHEBI:43474"/>
        <dbReference type="ChEBI" id="CHEBI:58359"/>
        <dbReference type="ChEBI" id="CHEBI:78520"/>
        <dbReference type="ChEBI" id="CHEBI:78521"/>
        <dbReference type="ChEBI" id="CHEBI:456216"/>
        <dbReference type="EC" id="6.3.5.7"/>
    </reaction>
</comment>
<evidence type="ECO:0000256" key="2">
    <source>
        <dbReference type="ARBA" id="ARBA00011123"/>
    </source>
</evidence>
<dbReference type="InterPro" id="IPR036928">
    <property type="entry name" value="AS_sf"/>
</dbReference>
<evidence type="ECO:0000256" key="9">
    <source>
        <dbReference type="ARBA" id="ARBA00047407"/>
    </source>
</evidence>
<keyword evidence="6 10" id="KW-0547">Nucleotide-binding</keyword>
<keyword evidence="5 10" id="KW-0436">Ligase</keyword>
<keyword evidence="13" id="KW-1185">Reference proteome</keyword>
<dbReference type="Proteomes" id="UP000070058">
    <property type="component" value="Unassembled WGS sequence"/>
</dbReference>
<dbReference type="AlphaFoldDB" id="A0A139SP58"/>
<dbReference type="GO" id="GO:0006412">
    <property type="term" value="P:translation"/>
    <property type="evidence" value="ECO:0007669"/>
    <property type="project" value="UniProtKB-UniRule"/>
</dbReference>
<name>A0A139SP58_9BACT</name>
<evidence type="ECO:0000256" key="1">
    <source>
        <dbReference type="ARBA" id="ARBA00008069"/>
    </source>
</evidence>
<keyword evidence="7 10" id="KW-0067">ATP-binding</keyword>
<dbReference type="PROSITE" id="PS00571">
    <property type="entry name" value="AMIDASES"/>
    <property type="match status" value="1"/>
</dbReference>
<dbReference type="EC" id="6.3.5.7" evidence="3 10"/>
<accession>A0A139SP58</accession>
<dbReference type="InterPro" id="IPR023631">
    <property type="entry name" value="Amidase_dom"/>
</dbReference>
<keyword evidence="12" id="KW-0808">Transferase</keyword>
<evidence type="ECO:0000313" key="13">
    <source>
        <dbReference type="Proteomes" id="UP000070058"/>
    </source>
</evidence>
<reference evidence="13" key="1">
    <citation type="submission" date="2016-02" db="EMBL/GenBank/DDBJ databases">
        <authorList>
            <person name="Sanders J.G."/>
            <person name="Lin J.Y."/>
            <person name="Wertz J.T."/>
            <person name="Russell J.A."/>
            <person name="Moreau C.S."/>
            <person name="Powell S."/>
        </authorList>
    </citation>
    <scope>NUCLEOTIDE SEQUENCE [LARGE SCALE GENOMIC DNA]</scope>
    <source>
        <strain evidence="13">CAG34</strain>
    </source>
</reference>
<dbReference type="GO" id="GO:0005524">
    <property type="term" value="F:ATP binding"/>
    <property type="evidence" value="ECO:0007669"/>
    <property type="project" value="UniProtKB-KW"/>
</dbReference>
<comment type="similarity">
    <text evidence="1 10">Belongs to the amidase family. GatA subfamily.</text>
</comment>
<proteinExistence type="inferred from homology"/>
<dbReference type="Gene3D" id="3.90.1300.10">
    <property type="entry name" value="Amidase signature (AS) domain"/>
    <property type="match status" value="1"/>
</dbReference>
<feature type="active site" description="Acyl-ester intermediate" evidence="10">
    <location>
        <position position="171"/>
    </location>
</feature>
<dbReference type="InterPro" id="IPR020556">
    <property type="entry name" value="Amidase_CS"/>
</dbReference>
<dbReference type="STRING" id="1548207.AXK11_00595"/>
<keyword evidence="8 10" id="KW-0648">Protein biosynthesis</keyword>
<organism evidence="12 13">
    <name type="scientific">Cephaloticoccus primus</name>
    <dbReference type="NCBI Taxonomy" id="1548207"/>
    <lineage>
        <taxon>Bacteria</taxon>
        <taxon>Pseudomonadati</taxon>
        <taxon>Verrucomicrobiota</taxon>
        <taxon>Opitutia</taxon>
        <taxon>Opitutales</taxon>
        <taxon>Opitutaceae</taxon>
        <taxon>Cephaloticoccus</taxon>
    </lineage>
</organism>
<comment type="subunit">
    <text evidence="2 10">Heterotrimer of A, B and C subunits.</text>
</comment>
<sequence>MGELGARLACGELSAVELTRAVIERTRAVEPQVRAFNSRDEEDALAQAARSDARRAAGQVLGPLDGIPIGLKDVIAVRDQPLTASSRMLANFVSPYDATVAERLKNAGAVLWGRLNLDEFAMGSSTENSATQTTHNPWDLTRVPGGSSGGSAAAVAAGEAIAALGSDTGGSIRQPAALCGVVGLKPSYGLVSRYGLIAFASSLDQIGPFTRSVEDAALLLQAIAGHDERDSTSFKTAIPDYRAALFGAGETLGQRSPASSGGAANAALAPAGALCAGRRLGVPKEYFGEGIDPEVAAAVEAAIAFYREQGCEIVEVSLPHTRYCLDVYYVLATAEASSNLARYDGIRYGHRAQGARDIIDLYFKSRAEGFGEEVKRRIILGTYVLSSGYYDAYYLRAQKVRRLVTQDFLKAYEQVDALITPTVPAPAFEIGAKADPLALYLCDIYTIGANLAGLPAISLPCGFTSSGLPIGLQLIGQAFAEADLLKIAHAYESAHDWCRRRPAL</sequence>
<evidence type="ECO:0000259" key="11">
    <source>
        <dbReference type="Pfam" id="PF01425"/>
    </source>
</evidence>
<dbReference type="EMBL" id="LSZQ01000034">
    <property type="protein sequence ID" value="KXU36379.1"/>
    <property type="molecule type" value="Genomic_DNA"/>
</dbReference>
<evidence type="ECO:0000313" key="12">
    <source>
        <dbReference type="EMBL" id="KXU36379.1"/>
    </source>
</evidence>
<protein>
    <recommendedName>
        <fullName evidence="4 10">Glutamyl-tRNA(Gln) amidotransferase subunit A</fullName>
        <shortName evidence="10">Glu-ADT subunit A</shortName>
        <ecNumber evidence="3 10">6.3.5.7</ecNumber>
    </recommendedName>
</protein>
<evidence type="ECO:0000256" key="3">
    <source>
        <dbReference type="ARBA" id="ARBA00012739"/>
    </source>
</evidence>
<evidence type="ECO:0000256" key="7">
    <source>
        <dbReference type="ARBA" id="ARBA00022840"/>
    </source>
</evidence>
<dbReference type="SUPFAM" id="SSF75304">
    <property type="entry name" value="Amidase signature (AS) enzymes"/>
    <property type="match status" value="1"/>
</dbReference>
<gene>
    <name evidence="10 12" type="primary">gatA</name>
    <name evidence="12" type="ORF">AXK11_00595</name>
</gene>
<comment type="caution">
    <text evidence="12">The sequence shown here is derived from an EMBL/GenBank/DDBJ whole genome shotgun (WGS) entry which is preliminary data.</text>
</comment>
<dbReference type="HAMAP" id="MF_00120">
    <property type="entry name" value="GatA"/>
    <property type="match status" value="1"/>
</dbReference>
<dbReference type="PANTHER" id="PTHR11895">
    <property type="entry name" value="TRANSAMIDASE"/>
    <property type="match status" value="1"/>
</dbReference>
<evidence type="ECO:0000256" key="5">
    <source>
        <dbReference type="ARBA" id="ARBA00022598"/>
    </source>
</evidence>
<dbReference type="InterPro" id="IPR004412">
    <property type="entry name" value="GatA"/>
</dbReference>
<evidence type="ECO:0000256" key="6">
    <source>
        <dbReference type="ARBA" id="ARBA00022741"/>
    </source>
</evidence>
<feature type="domain" description="Amidase" evidence="11">
    <location>
        <begin position="17"/>
        <end position="485"/>
    </location>
</feature>
<feature type="active site" description="Charge relay system" evidence="10">
    <location>
        <position position="72"/>
    </location>
</feature>
<dbReference type="PANTHER" id="PTHR11895:SF151">
    <property type="entry name" value="GLUTAMYL-TRNA(GLN) AMIDOTRANSFERASE SUBUNIT A"/>
    <property type="match status" value="1"/>
</dbReference>
<feature type="active site" description="Charge relay system" evidence="10">
    <location>
        <position position="147"/>
    </location>
</feature>
<dbReference type="GO" id="GO:0050567">
    <property type="term" value="F:glutaminyl-tRNA synthase (glutamine-hydrolyzing) activity"/>
    <property type="evidence" value="ECO:0007669"/>
    <property type="project" value="UniProtKB-UniRule"/>
</dbReference>
<evidence type="ECO:0000256" key="4">
    <source>
        <dbReference type="ARBA" id="ARBA00014428"/>
    </source>
</evidence>
<dbReference type="Pfam" id="PF01425">
    <property type="entry name" value="Amidase"/>
    <property type="match status" value="1"/>
</dbReference>
<dbReference type="GO" id="GO:0030956">
    <property type="term" value="C:glutamyl-tRNA(Gln) amidotransferase complex"/>
    <property type="evidence" value="ECO:0007669"/>
    <property type="project" value="InterPro"/>
</dbReference>
<evidence type="ECO:0000256" key="10">
    <source>
        <dbReference type="HAMAP-Rule" id="MF_00120"/>
    </source>
</evidence>
<dbReference type="InterPro" id="IPR000120">
    <property type="entry name" value="Amidase"/>
</dbReference>
<comment type="function">
    <text evidence="10">Allows the formation of correctly charged Gln-tRNA(Gln) through the transamidation of misacylated Glu-tRNA(Gln) in organisms which lack glutaminyl-tRNA synthetase. The reaction takes place in the presence of glutamine and ATP through an activated gamma-phospho-Glu-tRNA(Gln).</text>
</comment>
<dbReference type="GO" id="GO:0016740">
    <property type="term" value="F:transferase activity"/>
    <property type="evidence" value="ECO:0007669"/>
    <property type="project" value="UniProtKB-KW"/>
</dbReference>